<name>A0A382HLB1_9ZZZZ</name>
<dbReference type="EMBL" id="UINC01061783">
    <property type="protein sequence ID" value="SVB87717.1"/>
    <property type="molecule type" value="Genomic_DNA"/>
</dbReference>
<proteinExistence type="predicted"/>
<evidence type="ECO:0000313" key="1">
    <source>
        <dbReference type="EMBL" id="SVB87717.1"/>
    </source>
</evidence>
<organism evidence="1">
    <name type="scientific">marine metagenome</name>
    <dbReference type="NCBI Taxonomy" id="408172"/>
    <lineage>
        <taxon>unclassified sequences</taxon>
        <taxon>metagenomes</taxon>
        <taxon>ecological metagenomes</taxon>
    </lineage>
</organism>
<reference evidence="1" key="1">
    <citation type="submission" date="2018-05" db="EMBL/GenBank/DDBJ databases">
        <authorList>
            <person name="Lanie J.A."/>
            <person name="Ng W.-L."/>
            <person name="Kazmierczak K.M."/>
            <person name="Andrzejewski T.M."/>
            <person name="Davidsen T.M."/>
            <person name="Wayne K.J."/>
            <person name="Tettelin H."/>
            <person name="Glass J.I."/>
            <person name="Rusch D."/>
            <person name="Podicherti R."/>
            <person name="Tsui H.-C.T."/>
            <person name="Winkler M.E."/>
        </authorList>
    </citation>
    <scope>NUCLEOTIDE SEQUENCE</scope>
</reference>
<sequence length="326" mass="37123">MHTVSGEVLEGYDILFAKGKIISIEKSIMASPETDVYDIYDKHVVPGYIAPLTQLGLVEIGLVRQTRDYAETGDINPNVRANVSYNPDSELIPVTRSNGVLVANSVPISGRIAGQSSVMMLDGWTWEDATLKHPAALHLNWPDMRIRFGKKVKKLEKDQRKEIQRSIRDLDFLIRDVRAYFKRIKQKKRKATELQEADLRLEAMVPFIIEQKPIFVHANDVRQIESAVRWADRHDIRITIVGGRDSWRISELLVKYNIPVVLQTVATTPMRRHEPIHQPYRTPSILKQDGVQFCLATETGYPFDGHVRTLPNEAMRAAAYGLSRSD</sequence>
<dbReference type="GO" id="GO:0016810">
    <property type="term" value="F:hydrolase activity, acting on carbon-nitrogen (but not peptide) bonds"/>
    <property type="evidence" value="ECO:0007669"/>
    <property type="project" value="InterPro"/>
</dbReference>
<dbReference type="SUPFAM" id="SSF51338">
    <property type="entry name" value="Composite domain of metallo-dependent hydrolases"/>
    <property type="match status" value="1"/>
</dbReference>
<dbReference type="InterPro" id="IPR011059">
    <property type="entry name" value="Metal-dep_hydrolase_composite"/>
</dbReference>
<dbReference type="AlphaFoldDB" id="A0A382HLB1"/>
<dbReference type="Gene3D" id="3.20.20.140">
    <property type="entry name" value="Metal-dependent hydrolases"/>
    <property type="match status" value="1"/>
</dbReference>
<protein>
    <submittedName>
        <fullName evidence="1">Uncharacterized protein</fullName>
    </submittedName>
</protein>
<accession>A0A382HLB1</accession>
<feature type="non-terminal residue" evidence="1">
    <location>
        <position position="326"/>
    </location>
</feature>
<gene>
    <name evidence="1" type="ORF">METZ01_LOCUS240571</name>
</gene>